<keyword evidence="2 4" id="KW-0238">DNA-binding</keyword>
<evidence type="ECO:0000259" key="5">
    <source>
        <dbReference type="PROSITE" id="PS50977"/>
    </source>
</evidence>
<accession>A0ABV5XBH4</accession>
<dbReference type="RefSeq" id="WP_283377485.1">
    <property type="nucleotide sequence ID" value="NZ_JBHMAS010000018.1"/>
</dbReference>
<evidence type="ECO:0000256" key="1">
    <source>
        <dbReference type="ARBA" id="ARBA00023015"/>
    </source>
</evidence>
<dbReference type="PROSITE" id="PS50977">
    <property type="entry name" value="HTH_TETR_2"/>
    <property type="match status" value="1"/>
</dbReference>
<reference evidence="6 7" key="1">
    <citation type="submission" date="2024-09" db="EMBL/GenBank/DDBJ databases">
        <authorList>
            <person name="Sun Q."/>
            <person name="Mori K."/>
        </authorList>
    </citation>
    <scope>NUCLEOTIDE SEQUENCE [LARGE SCALE GENOMIC DNA]</scope>
    <source>
        <strain evidence="6 7">JCM 11411</strain>
    </source>
</reference>
<organism evidence="6 7">
    <name type="scientific">Rhodococcus baikonurensis</name>
    <dbReference type="NCBI Taxonomy" id="172041"/>
    <lineage>
        <taxon>Bacteria</taxon>
        <taxon>Bacillati</taxon>
        <taxon>Actinomycetota</taxon>
        <taxon>Actinomycetes</taxon>
        <taxon>Mycobacteriales</taxon>
        <taxon>Nocardiaceae</taxon>
        <taxon>Rhodococcus</taxon>
        <taxon>Rhodococcus erythropolis group</taxon>
    </lineage>
</organism>
<dbReference type="InterPro" id="IPR050109">
    <property type="entry name" value="HTH-type_TetR-like_transc_reg"/>
</dbReference>
<dbReference type="Proteomes" id="UP001589587">
    <property type="component" value="Unassembled WGS sequence"/>
</dbReference>
<dbReference type="Gene3D" id="1.10.357.10">
    <property type="entry name" value="Tetracycline Repressor, domain 2"/>
    <property type="match status" value="1"/>
</dbReference>
<dbReference type="PANTHER" id="PTHR30055">
    <property type="entry name" value="HTH-TYPE TRANSCRIPTIONAL REGULATOR RUTR"/>
    <property type="match status" value="1"/>
</dbReference>
<gene>
    <name evidence="6" type="ORF">ACFFQ6_08940</name>
</gene>
<evidence type="ECO:0000313" key="7">
    <source>
        <dbReference type="Proteomes" id="UP001589587"/>
    </source>
</evidence>
<dbReference type="InterPro" id="IPR009057">
    <property type="entry name" value="Homeodomain-like_sf"/>
</dbReference>
<proteinExistence type="predicted"/>
<comment type="caution">
    <text evidence="6">The sequence shown here is derived from an EMBL/GenBank/DDBJ whole genome shotgun (WGS) entry which is preliminary data.</text>
</comment>
<keyword evidence="7" id="KW-1185">Reference proteome</keyword>
<keyword evidence="3" id="KW-0804">Transcription</keyword>
<dbReference type="InterPro" id="IPR036271">
    <property type="entry name" value="Tet_transcr_reg_TetR-rel_C_sf"/>
</dbReference>
<evidence type="ECO:0000313" key="6">
    <source>
        <dbReference type="EMBL" id="MFB9779804.1"/>
    </source>
</evidence>
<dbReference type="Pfam" id="PF02909">
    <property type="entry name" value="TetR_C_1"/>
    <property type="match status" value="1"/>
</dbReference>
<name>A0ABV5XBH4_9NOCA</name>
<protein>
    <submittedName>
        <fullName evidence="6">TetR/AcrR family transcriptional regulator C-terminal domain-containing protein</fullName>
    </submittedName>
</protein>
<dbReference type="SUPFAM" id="SSF48498">
    <property type="entry name" value="Tetracyclin repressor-like, C-terminal domain"/>
    <property type="match status" value="1"/>
</dbReference>
<dbReference type="EMBL" id="JBHMAS010000018">
    <property type="protein sequence ID" value="MFB9779804.1"/>
    <property type="molecule type" value="Genomic_DNA"/>
</dbReference>
<evidence type="ECO:0000256" key="3">
    <source>
        <dbReference type="ARBA" id="ARBA00023163"/>
    </source>
</evidence>
<keyword evidence="1" id="KW-0805">Transcription regulation</keyword>
<evidence type="ECO:0000256" key="2">
    <source>
        <dbReference type="ARBA" id="ARBA00023125"/>
    </source>
</evidence>
<feature type="DNA-binding region" description="H-T-H motif" evidence="4">
    <location>
        <begin position="45"/>
        <end position="64"/>
    </location>
</feature>
<dbReference type="Gene3D" id="1.10.10.60">
    <property type="entry name" value="Homeodomain-like"/>
    <property type="match status" value="1"/>
</dbReference>
<dbReference type="InterPro" id="IPR004111">
    <property type="entry name" value="Repressor_TetR_C"/>
</dbReference>
<sequence>MIETPSKRVSVEPFPVVGRETSINRAVVLSTALAIIDGEGVEGLSMRRLGKALDRNPMTLYRYAENKAALLDGVVETVLEQLVVDPSDRDWRGQLHAVAYGYRRLALEHPNVVPLLVTRPLATPLGLRSPGTLRYLEAILELLVRAGFTPEDALHIFRAVFGFLNGHILNELQEVVEKPEETDDLLRLGLHRLPLAEFPRLRSMATVMAHYDGRDELERGLAILLEGLATASPPSSAEA</sequence>
<dbReference type="SUPFAM" id="SSF46689">
    <property type="entry name" value="Homeodomain-like"/>
    <property type="match status" value="1"/>
</dbReference>
<feature type="domain" description="HTH tetR-type" evidence="5">
    <location>
        <begin position="22"/>
        <end position="82"/>
    </location>
</feature>
<dbReference type="InterPro" id="IPR001647">
    <property type="entry name" value="HTH_TetR"/>
</dbReference>
<dbReference type="PANTHER" id="PTHR30055:SF151">
    <property type="entry name" value="TRANSCRIPTIONAL REGULATORY PROTEIN"/>
    <property type="match status" value="1"/>
</dbReference>
<dbReference type="Pfam" id="PF00440">
    <property type="entry name" value="TetR_N"/>
    <property type="match status" value="1"/>
</dbReference>
<evidence type="ECO:0000256" key="4">
    <source>
        <dbReference type="PROSITE-ProRule" id="PRU00335"/>
    </source>
</evidence>